<dbReference type="RefSeq" id="WP_086323481.1">
    <property type="nucleotide sequence ID" value="NZ_NGKW01000003.1"/>
</dbReference>
<proteinExistence type="predicted"/>
<dbReference type="Proteomes" id="UP000194885">
    <property type="component" value="Unassembled WGS sequence"/>
</dbReference>
<dbReference type="InterPro" id="IPR025233">
    <property type="entry name" value="DUF4176"/>
</dbReference>
<name>A0A242BER8_ENTFC</name>
<accession>A0A242BER8</accession>
<organism evidence="1 2">
    <name type="scientific">Enterococcus faecium</name>
    <name type="common">Streptococcus faecium</name>
    <dbReference type="NCBI Taxonomy" id="1352"/>
    <lineage>
        <taxon>Bacteria</taxon>
        <taxon>Bacillati</taxon>
        <taxon>Bacillota</taxon>
        <taxon>Bacilli</taxon>
        <taxon>Lactobacillales</taxon>
        <taxon>Enterococcaceae</taxon>
        <taxon>Enterococcus</taxon>
    </lineage>
</organism>
<evidence type="ECO:0000313" key="2">
    <source>
        <dbReference type="Proteomes" id="UP000194885"/>
    </source>
</evidence>
<protein>
    <recommendedName>
        <fullName evidence="3">DUF4176 domain-containing protein</fullName>
    </recommendedName>
</protein>
<dbReference type="AlphaFoldDB" id="A0A242BER8"/>
<evidence type="ECO:0000313" key="1">
    <source>
        <dbReference type="EMBL" id="OTN93993.1"/>
    </source>
</evidence>
<dbReference type="EMBL" id="NGKW01000003">
    <property type="protein sequence ID" value="OTN93993.1"/>
    <property type="molecule type" value="Genomic_DNA"/>
</dbReference>
<dbReference type="Pfam" id="PF13780">
    <property type="entry name" value="DUF4176"/>
    <property type="match status" value="1"/>
</dbReference>
<gene>
    <name evidence="1" type="ORF">A5810_001872</name>
</gene>
<comment type="caution">
    <text evidence="1">The sequence shown here is derived from an EMBL/GenBank/DDBJ whole genome shotgun (WGS) entry which is preliminary data.</text>
</comment>
<reference evidence="1 2" key="1">
    <citation type="submission" date="2017-05" db="EMBL/GenBank/DDBJ databases">
        <title>The Genome Sequence of Enterococcus faecium 7H8_DIV0219.</title>
        <authorList>
            <consortium name="The Broad Institute Genomics Platform"/>
            <consortium name="The Broad Institute Genomic Center for Infectious Diseases"/>
            <person name="Earl A."/>
            <person name="Manson A."/>
            <person name="Schwartman J."/>
            <person name="Gilmore M."/>
            <person name="Abouelleil A."/>
            <person name="Cao P."/>
            <person name="Chapman S."/>
            <person name="Cusick C."/>
            <person name="Shea T."/>
            <person name="Young S."/>
            <person name="Neafsey D."/>
            <person name="Nusbaum C."/>
            <person name="Birren B."/>
        </authorList>
    </citation>
    <scope>NUCLEOTIDE SEQUENCE [LARGE SCALE GENOMIC DNA]</scope>
    <source>
        <strain evidence="1 2">7H8_DIV0219</strain>
    </source>
</reference>
<sequence>MTNNHILPLGSVVTLKRGDIKLIIVGRAQLFNNGGTIGYFDYSALGYPQGVIAQSEFAFFNDEDIEKVLFEGYRDEQEIEFADSYEKNIKSAAYPKLIIERKKTVETETFGF</sequence>
<evidence type="ECO:0008006" key="3">
    <source>
        <dbReference type="Google" id="ProtNLM"/>
    </source>
</evidence>